<evidence type="ECO:0000313" key="4">
    <source>
        <dbReference type="Proteomes" id="UP000474640"/>
    </source>
</evidence>
<dbReference type="InterPro" id="IPR053931">
    <property type="entry name" value="RapZ_C"/>
</dbReference>
<accession>A0A7C8VPJ4</accession>
<feature type="compositionally biased region" description="Polar residues" evidence="1">
    <location>
        <begin position="135"/>
        <end position="144"/>
    </location>
</feature>
<dbReference type="Pfam" id="PF22740">
    <property type="entry name" value="PapZ_C"/>
    <property type="match status" value="1"/>
</dbReference>
<feature type="domain" description="RapZ C-terminal" evidence="2">
    <location>
        <begin position="145"/>
        <end position="192"/>
    </location>
</feature>
<comment type="caution">
    <text evidence="3">The sequence shown here is derived from an EMBL/GenBank/DDBJ whole genome shotgun (WGS) entry which is preliminary data.</text>
</comment>
<gene>
    <name evidence="3" type="ORF">TWF970_004071</name>
</gene>
<organism evidence="3 4">
    <name type="scientific">Orbilia oligospora</name>
    <name type="common">Nematode-trapping fungus</name>
    <name type="synonym">Arthrobotrys oligospora</name>
    <dbReference type="NCBI Taxonomy" id="2813651"/>
    <lineage>
        <taxon>Eukaryota</taxon>
        <taxon>Fungi</taxon>
        <taxon>Dikarya</taxon>
        <taxon>Ascomycota</taxon>
        <taxon>Pezizomycotina</taxon>
        <taxon>Orbiliomycetes</taxon>
        <taxon>Orbiliales</taxon>
        <taxon>Orbiliaceae</taxon>
        <taxon>Orbilia</taxon>
    </lineage>
</organism>
<name>A0A7C8VPJ4_ORBOL</name>
<proteinExistence type="predicted"/>
<feature type="region of interest" description="Disordered" evidence="1">
    <location>
        <begin position="96"/>
        <end position="147"/>
    </location>
</feature>
<evidence type="ECO:0000256" key="1">
    <source>
        <dbReference type="SAM" id="MobiDB-lite"/>
    </source>
</evidence>
<feature type="compositionally biased region" description="Basic and acidic residues" evidence="1">
    <location>
        <begin position="96"/>
        <end position="125"/>
    </location>
</feature>
<dbReference type="EMBL" id="JAABOJ010000021">
    <property type="protein sequence ID" value="KAF3279519.1"/>
    <property type="molecule type" value="Genomic_DNA"/>
</dbReference>
<protein>
    <recommendedName>
        <fullName evidence="2">RapZ C-terminal domain-containing protein</fullName>
    </recommendedName>
</protein>
<evidence type="ECO:0000259" key="2">
    <source>
        <dbReference type="Pfam" id="PF22740"/>
    </source>
</evidence>
<evidence type="ECO:0000313" key="3">
    <source>
        <dbReference type="EMBL" id="KAF3279519.1"/>
    </source>
</evidence>
<sequence>MARVTIYSSGAHYGPLKPAAPLRYDMRNVTNPPRQLRGNMDGRSKKLRDHLMNDKDFLALLETIQNDILREIERLQKLECGKEVQVQVGVGADKEVDTTHEIQQSREIPEQECSKDADSHDKEYLPSDGEDTGDETSTNESQYGLDNENEPTVVVNCFCHLGRHRSASMVEELARLKWPAGTDIEVIHRDIDKDRRSSGKQKKPTLSLSRTKHVVSISESTHTAKHAREKQNSYTAWGILSL</sequence>
<dbReference type="OrthoDB" id="10267139at2759"/>
<dbReference type="Proteomes" id="UP000474640">
    <property type="component" value="Unassembled WGS sequence"/>
</dbReference>
<dbReference type="AlphaFoldDB" id="A0A7C8VPJ4"/>
<reference evidence="3 4" key="1">
    <citation type="submission" date="2020-01" db="EMBL/GenBank/DDBJ databases">
        <authorList>
            <person name="Palmer J.M."/>
        </authorList>
    </citation>
    <scope>NUCLEOTIDE SEQUENCE [LARGE SCALE GENOMIC DNA]</scope>
    <source>
        <strain evidence="3 4">TWF970</strain>
    </source>
</reference>